<keyword evidence="1" id="KW-0285">Flavoprotein</keyword>
<sequence>MDYDLIVVGGGPAGLSAALTAVCYKLKTLVIDAASAGGAPMNNFPWKIVDNTLGFRNMTGKQVADIFVGHIKEEGVEIKENESIENITRDDAADEILVETNKNKYTAKAVIITIGVLGKPRKANVHGENLNGVNYTLTDPNLYANKKILVAGGGDTAVEWAVGLAQAGAETTIMHRKDVFRANEKNQNDISQSKVKILWNTETKEILGENNRVKKVIFANNLTNETKTEEFDEIFLALGNVPHSDFLEKIKVKTDERKMKIIVDETMRTSIKGIFAAGDITQKWLKIPEAIGEGGYAGICAYKYIKNPYWA</sequence>
<dbReference type="EC" id="1.18.1.2" evidence="4"/>
<dbReference type="InterPro" id="IPR050097">
    <property type="entry name" value="Ferredoxin-NADP_redctase_2"/>
</dbReference>
<evidence type="ECO:0000256" key="2">
    <source>
        <dbReference type="ARBA" id="ARBA00023002"/>
    </source>
</evidence>
<evidence type="ECO:0000256" key="1">
    <source>
        <dbReference type="ARBA" id="ARBA00022630"/>
    </source>
</evidence>
<dbReference type="AlphaFoldDB" id="A0A098E9Q6"/>
<accession>A0A098E9Q6</accession>
<dbReference type="EMBL" id="CCXY01000075">
    <property type="protein sequence ID" value="CEG11720.1"/>
    <property type="molecule type" value="Genomic_DNA"/>
</dbReference>
<dbReference type="SUPFAM" id="SSF51905">
    <property type="entry name" value="FAD/NAD(P)-binding domain"/>
    <property type="match status" value="1"/>
</dbReference>
<dbReference type="Pfam" id="PF07992">
    <property type="entry name" value="Pyr_redox_2"/>
    <property type="match status" value="1"/>
</dbReference>
<protein>
    <submittedName>
        <fullName evidence="4">Putative Ferredoxin--NADP reductase</fullName>
        <ecNumber evidence="4">1.18.1.2</ecNumber>
    </submittedName>
</protein>
<proteinExistence type="predicted"/>
<feature type="domain" description="FAD/NAD(P)-binding" evidence="3">
    <location>
        <begin position="3"/>
        <end position="294"/>
    </location>
</feature>
<dbReference type="Gene3D" id="3.50.50.60">
    <property type="entry name" value="FAD/NAD(P)-binding domain"/>
    <property type="match status" value="2"/>
</dbReference>
<evidence type="ECO:0000259" key="3">
    <source>
        <dbReference type="Pfam" id="PF07992"/>
    </source>
</evidence>
<gene>
    <name evidence="4" type="ORF">MSIBF_A1660006</name>
</gene>
<evidence type="ECO:0000313" key="4">
    <source>
        <dbReference type="EMBL" id="CEG11720.1"/>
    </source>
</evidence>
<organism evidence="4">
    <name type="scientific">groundwater metagenome</name>
    <dbReference type="NCBI Taxonomy" id="717931"/>
    <lineage>
        <taxon>unclassified sequences</taxon>
        <taxon>metagenomes</taxon>
        <taxon>ecological metagenomes</taxon>
    </lineage>
</organism>
<keyword evidence="2 4" id="KW-0560">Oxidoreductase</keyword>
<dbReference type="PRINTS" id="PR00469">
    <property type="entry name" value="PNDRDTASEII"/>
</dbReference>
<name>A0A098E9Q6_9ZZZZ</name>
<dbReference type="GO" id="GO:0004324">
    <property type="term" value="F:ferredoxin-NADP+ reductase activity"/>
    <property type="evidence" value="ECO:0007669"/>
    <property type="project" value="UniProtKB-EC"/>
</dbReference>
<dbReference type="PANTHER" id="PTHR48105">
    <property type="entry name" value="THIOREDOXIN REDUCTASE 1-RELATED-RELATED"/>
    <property type="match status" value="1"/>
</dbReference>
<dbReference type="PRINTS" id="PR00368">
    <property type="entry name" value="FADPNR"/>
</dbReference>
<dbReference type="InterPro" id="IPR023753">
    <property type="entry name" value="FAD/NAD-binding_dom"/>
</dbReference>
<dbReference type="InterPro" id="IPR036188">
    <property type="entry name" value="FAD/NAD-bd_sf"/>
</dbReference>
<reference evidence="4" key="1">
    <citation type="submission" date="2014-09" db="EMBL/GenBank/DDBJ databases">
        <authorList>
            <person name="Probst J Alexander"/>
        </authorList>
    </citation>
    <scope>NUCLEOTIDE SEQUENCE</scope>
</reference>